<reference evidence="1 2" key="2">
    <citation type="journal article" date="2012" name="Int. J. Syst. Evol. Microbiol.">
        <title>Magnetococcus marinus gen. nov., sp. nov., a marine, magnetotactic bacterium that represents a novel lineage (Magnetococcaceae fam. nov.; Magnetococcales ord. nov.) at the base of the Alphaproteobacteria.</title>
        <authorList>
            <person name="Bazylinski D.A."/>
            <person name="Williams T.J."/>
            <person name="Lefevre C.T."/>
            <person name="Berg R.J."/>
            <person name="Zhang C.L."/>
            <person name="Bowser S.S."/>
            <person name="Dean A.J."/>
            <person name="Beveridge T.J."/>
        </authorList>
    </citation>
    <scope>NUCLEOTIDE SEQUENCE [LARGE SCALE GENOMIC DNA]</scope>
    <source>
        <strain evidence="2">ATCC BAA-1437 / JCM 17883 / MC-1</strain>
    </source>
</reference>
<dbReference type="STRING" id="156889.Mmc1_1131"/>
<dbReference type="eggNOG" id="COG2801">
    <property type="taxonomic scope" value="Bacteria"/>
</dbReference>
<accession>A0L6Q3</accession>
<sequence length="171" mass="19484">MAQIFSPRHNAQIRLLKAQIRILQARVPTQRIAPSPEEKSELLRLGAACDHNVANLMKVVKPATYRRWLNQSNKGQPFKPLGRPRLTQELRDTAIRMAKENILWGYRRIAGELKKLGLYAGATTVKRILSEAGIHPTPEKEKKKPPLDWMTFIAAHIESIVATDFFCKVRP</sequence>
<keyword evidence="2" id="KW-1185">Reference proteome</keyword>
<dbReference type="AlphaFoldDB" id="A0L6Q3"/>
<evidence type="ECO:0000313" key="2">
    <source>
        <dbReference type="Proteomes" id="UP000002586"/>
    </source>
</evidence>
<dbReference type="RefSeq" id="WP_011712801.1">
    <property type="nucleotide sequence ID" value="NC_008576.1"/>
</dbReference>
<evidence type="ECO:0008006" key="3">
    <source>
        <dbReference type="Google" id="ProtNLM"/>
    </source>
</evidence>
<dbReference type="EMBL" id="CP000471">
    <property type="protein sequence ID" value="ABK43646.1"/>
    <property type="molecule type" value="Genomic_DNA"/>
</dbReference>
<dbReference type="HOGENOM" id="CLU_064679_1_1_5"/>
<proteinExistence type="predicted"/>
<organism evidence="1 2">
    <name type="scientific">Magnetococcus marinus (strain ATCC BAA-1437 / JCM 17883 / MC-1)</name>
    <dbReference type="NCBI Taxonomy" id="156889"/>
    <lineage>
        <taxon>Bacteria</taxon>
        <taxon>Pseudomonadati</taxon>
        <taxon>Pseudomonadota</taxon>
        <taxon>Magnetococcia</taxon>
        <taxon>Magnetococcales</taxon>
        <taxon>Magnetococcaceae</taxon>
        <taxon>Magnetococcus</taxon>
    </lineage>
</organism>
<dbReference type="KEGG" id="mgm:Mmc1_1131"/>
<name>A0L6Q3_MAGMM</name>
<protein>
    <recommendedName>
        <fullName evidence="3">HTH-like domain-containing protein</fullName>
    </recommendedName>
</protein>
<reference evidence="2" key="1">
    <citation type="journal article" date="2009" name="Appl. Environ. Microbiol.">
        <title>Complete genome sequence of the chemolithoautotrophic marine magnetotactic coccus strain MC-1.</title>
        <authorList>
            <person name="Schubbe S."/>
            <person name="Williams T.J."/>
            <person name="Xie G."/>
            <person name="Kiss H.E."/>
            <person name="Brettin T.S."/>
            <person name="Martinez D."/>
            <person name="Ross C.A."/>
            <person name="Schuler D."/>
            <person name="Cox B.L."/>
            <person name="Nealson K.H."/>
            <person name="Bazylinski D.A."/>
        </authorList>
    </citation>
    <scope>NUCLEOTIDE SEQUENCE [LARGE SCALE GENOMIC DNA]</scope>
    <source>
        <strain evidence="2">ATCC BAA-1437 / JCM 17883 / MC-1</strain>
    </source>
</reference>
<gene>
    <name evidence="1" type="ordered locus">Mmc1_1131</name>
</gene>
<evidence type="ECO:0000313" key="1">
    <source>
        <dbReference type="EMBL" id="ABK43646.1"/>
    </source>
</evidence>
<dbReference type="Proteomes" id="UP000002586">
    <property type="component" value="Chromosome"/>
</dbReference>